<gene>
    <name evidence="6" type="ORF">APU01nite_11640</name>
    <name evidence="7" type="ORF">SAMN04488100_10775</name>
</gene>
<feature type="domain" description="Probable ATP-binding protein BrxC 4th six-stranded beta-sheet" evidence="5">
    <location>
        <begin position="557"/>
        <end position="732"/>
    </location>
</feature>
<protein>
    <recommendedName>
        <fullName evidence="10">BREX system P-loop protein BrxC</fullName>
    </recommendedName>
</protein>
<evidence type="ECO:0000256" key="2">
    <source>
        <dbReference type="SAM" id="MobiDB-lite"/>
    </source>
</evidence>
<dbReference type="InterPro" id="IPR047679">
    <property type="entry name" value="BREX_BrxC"/>
</dbReference>
<evidence type="ECO:0000259" key="5">
    <source>
        <dbReference type="Pfam" id="PF25796"/>
    </source>
</evidence>
<proteinExistence type="predicted"/>
<reference evidence="6 9" key="2">
    <citation type="submission" date="2019-07" db="EMBL/GenBank/DDBJ databases">
        <title>Whole genome shotgun sequence of Alkalibacterium putridalgicola NBRC 103243.</title>
        <authorList>
            <person name="Hosoyama A."/>
            <person name="Uohara A."/>
            <person name="Ohji S."/>
            <person name="Ichikawa N."/>
        </authorList>
    </citation>
    <scope>NUCLEOTIDE SEQUENCE [LARGE SCALE GENOMIC DNA]</scope>
    <source>
        <strain evidence="6 9">NBRC 103243</strain>
    </source>
</reference>
<dbReference type="InterPro" id="IPR058038">
    <property type="entry name" value="BREX_BrxC_wHTH"/>
</dbReference>
<reference evidence="7 8" key="1">
    <citation type="submission" date="2016-10" db="EMBL/GenBank/DDBJ databases">
        <authorList>
            <person name="de Groot N.N."/>
        </authorList>
    </citation>
    <scope>NUCLEOTIDE SEQUENCE [LARGE SCALE GENOMIC DNA]</scope>
    <source>
        <strain evidence="7 8">DSM 19182</strain>
    </source>
</reference>
<sequence>MKIEQLFKKDITRDIQGVIKIGQKEKENIKQELEEYVVTEELHQHFETFYKAYTKAYDKPTDKMGVWISGFFGSGKSHFLKILSYLLQSNMEIDSKKPVDFFKDKLHNQELLSMMQKVTDHPSDVVLFNIDSKADSDSKQNKTAIVKVFNKVYNEMRGYSASIPWLAELEETLDEKGEYETFQSYFEEETGLKWSEGREELYYNFDETVTALAKATNSSEESANRWLENGENNYSISVEEFAQRIKKYVDKKDKDYRLIFSVDEVGQYISENTNLMLNLQTVVEDLGKLCNGKVWVIVTSQQDINSLQEHMSSTDFSKIQGRFNTRVSLSSANADEVIKIRLLDKKAEAYAKLLSNYDEHAVSIKNKLEFEDAATMQFYKSREDFAKVYPFVPYQFNLLQKVFTGIREHGSAGKHLSDGERNLLESIQQATIQHKEEDLNTLIPFHVFYDNIDQALEHSVRSTIIKANQNEMLSDFDVNVLKLLFLIRYVDEMPGTLKNLTTLMIHSIDEDMIELSNNIKRSLDLLENEFLIQRIGNKYLFLTNEEQDINREIDNIEIPTSEYIMEAGNRLINDVLNIRRFTYQPYSDQPDITYLMDISLWIDDRSLRSTASTIGVRFMTTYSDHYEDQDAIALSQREDKMVIVRLPEEEDFTEIKNYLRINQYLRRQTTQSLTPSQQDIRQRKASERKQLEDVFVAKLKQDISEANIIVNGSEIDISGTPEKRIEKGLYSLVSNTYPKIFYIKQSYTKDELERLILRRDVSLLEEYEDKNNEATEEIERYLEMQKERNMVVTLREVLNRYTVEPYGWNDLDILASLVRLIKLEKVQFTLNSKHMNVFENDFMRNIQSSKWQEKIVVAKRKTLNDSIKRKVKELTKDLFNISALEDKEEDMYQTITSRFSTELKELQDKLSLYRENSYPDQQLIRDAITKIERLLSIKDAREFLTQYVEQGDELLDLFEDLEDILEFLNNHKHIYDKAIEQVNHYEKDRNYIENDELRTIYESEKAIIDLPRPYRKMKELKDWTDQFTSAYTDELESVSQPVHDAIEQDKLDIEQELQAIEGEPEYDKLYRSYKFRLSNVETGLQTAGTVRDLKSFKQESSTIKRTLIHQIEEAKQAISNRRRQKKINPPTKLTPPKITGANGDGVNGRDRGTDGEGVTINQTPPASPPKTVVVHKDTIIPNRMVELNSEEDIEDYLNEMRKILKKYLDNADYIKLI</sequence>
<dbReference type="AlphaFoldDB" id="A0A1H7SA19"/>
<evidence type="ECO:0000313" key="9">
    <source>
        <dbReference type="Proteomes" id="UP000321425"/>
    </source>
</evidence>
<dbReference type="SUPFAM" id="SSF52540">
    <property type="entry name" value="P-loop containing nucleoside triphosphate hydrolases"/>
    <property type="match status" value="1"/>
</dbReference>
<keyword evidence="1" id="KW-0175">Coiled coil</keyword>
<dbReference type="RefSeq" id="WP_091487342.1">
    <property type="nucleotide sequence ID" value="NZ_BJUX01000010.1"/>
</dbReference>
<evidence type="ECO:0000313" key="7">
    <source>
        <dbReference type="EMBL" id="SEL69460.1"/>
    </source>
</evidence>
<dbReference type="InterPro" id="IPR058036">
    <property type="entry name" value="BREX_BrxC_4th"/>
</dbReference>
<dbReference type="InterPro" id="IPR027417">
    <property type="entry name" value="P-loop_NTPase"/>
</dbReference>
<dbReference type="STRING" id="426703.SAMN04488100_10775"/>
<accession>A0A1H7SA19</accession>
<dbReference type="Pfam" id="PF25791">
    <property type="entry name" value="WHD_BREX_BrxC"/>
    <property type="match status" value="1"/>
</dbReference>
<dbReference type="InterPro" id="IPR058037">
    <property type="entry name" value="BREX_BrxC_helical"/>
</dbReference>
<dbReference type="Pfam" id="PF25792">
    <property type="entry name" value="BREX_BrxC_helical"/>
    <property type="match status" value="1"/>
</dbReference>
<dbReference type="OrthoDB" id="3201900at2"/>
<evidence type="ECO:0000256" key="1">
    <source>
        <dbReference type="SAM" id="Coils"/>
    </source>
</evidence>
<dbReference type="NCBIfam" id="NF033441">
    <property type="entry name" value="BREX_BrxC"/>
    <property type="match status" value="1"/>
</dbReference>
<dbReference type="EMBL" id="BJUX01000010">
    <property type="protein sequence ID" value="GEK89125.1"/>
    <property type="molecule type" value="Genomic_DNA"/>
</dbReference>
<evidence type="ECO:0000259" key="3">
    <source>
        <dbReference type="Pfam" id="PF25791"/>
    </source>
</evidence>
<feature type="domain" description="Probable ATP-binding protein BrxC winged helix-turn-helix" evidence="3">
    <location>
        <begin position="742"/>
        <end position="861"/>
    </location>
</feature>
<dbReference type="EMBL" id="FOBL01000007">
    <property type="protein sequence ID" value="SEL69460.1"/>
    <property type="molecule type" value="Genomic_DNA"/>
</dbReference>
<keyword evidence="9" id="KW-1185">Reference proteome</keyword>
<evidence type="ECO:0000313" key="8">
    <source>
        <dbReference type="Proteomes" id="UP000198548"/>
    </source>
</evidence>
<evidence type="ECO:0000259" key="4">
    <source>
        <dbReference type="Pfam" id="PF25792"/>
    </source>
</evidence>
<dbReference type="Proteomes" id="UP000198548">
    <property type="component" value="Unassembled WGS sequence"/>
</dbReference>
<evidence type="ECO:0008006" key="10">
    <source>
        <dbReference type="Google" id="ProtNLM"/>
    </source>
</evidence>
<name>A0A1H7SA19_9LACT</name>
<evidence type="ECO:0000313" key="6">
    <source>
        <dbReference type="EMBL" id="GEK89125.1"/>
    </source>
</evidence>
<dbReference type="Proteomes" id="UP000321425">
    <property type="component" value="Unassembled WGS sequence"/>
</dbReference>
<dbReference type="Pfam" id="PF25796">
    <property type="entry name" value="BREX_BrxC_4th"/>
    <property type="match status" value="1"/>
</dbReference>
<feature type="region of interest" description="Disordered" evidence="2">
    <location>
        <begin position="1117"/>
        <end position="1170"/>
    </location>
</feature>
<feature type="domain" description="Probable ATP-binding protein BrxC alpha-helical" evidence="4">
    <location>
        <begin position="868"/>
        <end position="989"/>
    </location>
</feature>
<organism evidence="7 8">
    <name type="scientific">Alkalibacterium putridalgicola</name>
    <dbReference type="NCBI Taxonomy" id="426703"/>
    <lineage>
        <taxon>Bacteria</taxon>
        <taxon>Bacillati</taxon>
        <taxon>Bacillota</taxon>
        <taxon>Bacilli</taxon>
        <taxon>Lactobacillales</taxon>
        <taxon>Carnobacteriaceae</taxon>
        <taxon>Alkalibacterium</taxon>
    </lineage>
</organism>
<feature type="coiled-coil region" evidence="1">
    <location>
        <begin position="757"/>
        <end position="787"/>
    </location>
</feature>